<keyword evidence="8" id="KW-1185">Reference proteome</keyword>
<comment type="subcellular location">
    <subcellularLocation>
        <location evidence="1">Membrane</location>
        <topology evidence="1">Multi-pass membrane protein</topology>
    </subcellularLocation>
</comment>
<keyword evidence="2" id="KW-0812">Transmembrane</keyword>
<dbReference type="Pfam" id="PF06271">
    <property type="entry name" value="RDD"/>
    <property type="match status" value="1"/>
</dbReference>
<feature type="region of interest" description="Disordered" evidence="5">
    <location>
        <begin position="19"/>
        <end position="43"/>
    </location>
</feature>
<organism evidence="7 8">
    <name type="scientific">Rhodococcus koreensis</name>
    <dbReference type="NCBI Taxonomy" id="99653"/>
    <lineage>
        <taxon>Bacteria</taxon>
        <taxon>Bacillati</taxon>
        <taxon>Actinomycetota</taxon>
        <taxon>Actinomycetes</taxon>
        <taxon>Mycobacteriales</taxon>
        <taxon>Nocardiaceae</taxon>
        <taxon>Rhodococcus</taxon>
    </lineage>
</organism>
<dbReference type="GO" id="GO:0016020">
    <property type="term" value="C:membrane"/>
    <property type="evidence" value="ECO:0007669"/>
    <property type="project" value="UniProtKB-SubCell"/>
</dbReference>
<proteinExistence type="predicted"/>
<reference evidence="8" key="1">
    <citation type="submission" date="2016-10" db="EMBL/GenBank/DDBJ databases">
        <authorList>
            <person name="Varghese N."/>
            <person name="Submissions S."/>
        </authorList>
    </citation>
    <scope>NUCLEOTIDE SEQUENCE [LARGE SCALE GENOMIC DNA]</scope>
    <source>
        <strain evidence="8">DSM 44498</strain>
    </source>
</reference>
<keyword evidence="4" id="KW-0472">Membrane</keyword>
<dbReference type="RefSeq" id="WP_072950667.1">
    <property type="nucleotide sequence ID" value="NZ_FNSV01000004.1"/>
</dbReference>
<evidence type="ECO:0000256" key="2">
    <source>
        <dbReference type="ARBA" id="ARBA00022692"/>
    </source>
</evidence>
<gene>
    <name evidence="7" type="ORF">SAMN04490239_0747</name>
</gene>
<evidence type="ECO:0000256" key="3">
    <source>
        <dbReference type="ARBA" id="ARBA00022989"/>
    </source>
</evidence>
<evidence type="ECO:0000256" key="5">
    <source>
        <dbReference type="SAM" id="MobiDB-lite"/>
    </source>
</evidence>
<feature type="compositionally biased region" description="Low complexity" evidence="5">
    <location>
        <begin position="19"/>
        <end position="32"/>
    </location>
</feature>
<dbReference type="InterPro" id="IPR010432">
    <property type="entry name" value="RDD"/>
</dbReference>
<keyword evidence="3" id="KW-1133">Transmembrane helix</keyword>
<evidence type="ECO:0000313" key="7">
    <source>
        <dbReference type="EMBL" id="SEB33508.1"/>
    </source>
</evidence>
<dbReference type="OrthoDB" id="3638319at2"/>
<evidence type="ECO:0000259" key="6">
    <source>
        <dbReference type="Pfam" id="PF06271"/>
    </source>
</evidence>
<accession>A0A1H4IJL9</accession>
<feature type="domain" description="RDD" evidence="6">
    <location>
        <begin position="47"/>
        <end position="144"/>
    </location>
</feature>
<evidence type="ECO:0000256" key="4">
    <source>
        <dbReference type="ARBA" id="ARBA00023136"/>
    </source>
</evidence>
<dbReference type="AlphaFoldDB" id="A0A1H4IJL9"/>
<sequence>MTPFTDWILEVTPTRVATTTPPLLRGRPLPARHGAPGDPRYPSPRRLRRLTAFVIDWGLHAGIAAAAVALCDRIPELKPFALLAALASWAVVSFIHRTVVQRAFRCTAGKAIVGLRVIRPEDGTAPTFGYLVKWWLIGLVGFVVSQEVPDEDANGFPSVVRVCDLSHEPRPVPRLRVGAVGGDR</sequence>
<name>A0A1H4IJL9_9NOCA</name>
<protein>
    <submittedName>
        <fullName evidence="7">RDD family protein</fullName>
    </submittedName>
</protein>
<dbReference type="Proteomes" id="UP000183561">
    <property type="component" value="Unassembled WGS sequence"/>
</dbReference>
<evidence type="ECO:0000313" key="8">
    <source>
        <dbReference type="Proteomes" id="UP000183561"/>
    </source>
</evidence>
<dbReference type="EMBL" id="FNSV01000004">
    <property type="protein sequence ID" value="SEB33508.1"/>
    <property type="molecule type" value="Genomic_DNA"/>
</dbReference>
<evidence type="ECO:0000256" key="1">
    <source>
        <dbReference type="ARBA" id="ARBA00004141"/>
    </source>
</evidence>